<dbReference type="InterPro" id="IPR013087">
    <property type="entry name" value="Znf_C2H2_type"/>
</dbReference>
<dbReference type="PROSITE" id="PS50157">
    <property type="entry name" value="ZINC_FINGER_C2H2_2"/>
    <property type="match status" value="1"/>
</dbReference>
<reference evidence="11 12" key="1">
    <citation type="journal article" date="2023" name="G3 (Bethesda)">
        <title>A chromosome-length genome assembly and annotation of blackberry (Rubus argutus, cv. 'Hillquist').</title>
        <authorList>
            <person name="Bruna T."/>
            <person name="Aryal R."/>
            <person name="Dudchenko O."/>
            <person name="Sargent D.J."/>
            <person name="Mead D."/>
            <person name="Buti M."/>
            <person name="Cavallini A."/>
            <person name="Hytonen T."/>
            <person name="Andres J."/>
            <person name="Pham M."/>
            <person name="Weisz D."/>
            <person name="Mascagni F."/>
            <person name="Usai G."/>
            <person name="Natali L."/>
            <person name="Bassil N."/>
            <person name="Fernandez G.E."/>
            <person name="Lomsadze A."/>
            <person name="Armour M."/>
            <person name="Olukolu B."/>
            <person name="Poorten T."/>
            <person name="Britton C."/>
            <person name="Davik J."/>
            <person name="Ashrafi H."/>
            <person name="Aiden E.L."/>
            <person name="Borodovsky M."/>
            <person name="Worthington M."/>
        </authorList>
    </citation>
    <scope>NUCLEOTIDE SEQUENCE [LARGE SCALE GENOMIC DNA]</scope>
    <source>
        <strain evidence="11">PI 553951</strain>
    </source>
</reference>
<keyword evidence="12" id="KW-1185">Reference proteome</keyword>
<dbReference type="SUPFAM" id="SSF57667">
    <property type="entry name" value="beta-beta-alpha zinc fingers"/>
    <property type="match status" value="1"/>
</dbReference>
<evidence type="ECO:0000256" key="6">
    <source>
        <dbReference type="ARBA" id="ARBA00023163"/>
    </source>
</evidence>
<dbReference type="Gene3D" id="3.30.160.60">
    <property type="entry name" value="Classic Zinc Finger"/>
    <property type="match status" value="1"/>
</dbReference>
<name>A0AAW1WC96_RUBAR</name>
<dbReference type="PANTHER" id="PTHR45801:SF107">
    <property type="entry name" value="TRANSCRIPTIONAL REGULATOR SUPERMAN-LIKE"/>
    <property type="match status" value="1"/>
</dbReference>
<evidence type="ECO:0000256" key="5">
    <source>
        <dbReference type="ARBA" id="ARBA00023015"/>
    </source>
</evidence>
<dbReference type="PANTHER" id="PTHR45801">
    <property type="entry name" value="OS07G0101800 PROTEIN"/>
    <property type="match status" value="1"/>
</dbReference>
<dbReference type="InterPro" id="IPR036236">
    <property type="entry name" value="Znf_C2H2_sf"/>
</dbReference>
<comment type="subcellular location">
    <subcellularLocation>
        <location evidence="1">Nucleus</location>
    </subcellularLocation>
</comment>
<evidence type="ECO:0000259" key="10">
    <source>
        <dbReference type="PROSITE" id="PS50157"/>
    </source>
</evidence>
<keyword evidence="6" id="KW-0804">Transcription</keyword>
<keyword evidence="5" id="KW-0805">Transcription regulation</keyword>
<keyword evidence="3 8" id="KW-0863">Zinc-finger</keyword>
<feature type="compositionally biased region" description="Basic and acidic residues" evidence="9">
    <location>
        <begin position="88"/>
        <end position="113"/>
    </location>
</feature>
<evidence type="ECO:0000256" key="1">
    <source>
        <dbReference type="ARBA" id="ARBA00004123"/>
    </source>
</evidence>
<evidence type="ECO:0000256" key="4">
    <source>
        <dbReference type="ARBA" id="ARBA00022833"/>
    </source>
</evidence>
<protein>
    <recommendedName>
        <fullName evidence="10">C2H2-type domain-containing protein</fullName>
    </recommendedName>
</protein>
<evidence type="ECO:0000256" key="7">
    <source>
        <dbReference type="ARBA" id="ARBA00023242"/>
    </source>
</evidence>
<accession>A0AAW1WC96</accession>
<keyword evidence="7" id="KW-0539">Nucleus</keyword>
<organism evidence="11 12">
    <name type="scientific">Rubus argutus</name>
    <name type="common">Southern blackberry</name>
    <dbReference type="NCBI Taxonomy" id="59490"/>
    <lineage>
        <taxon>Eukaryota</taxon>
        <taxon>Viridiplantae</taxon>
        <taxon>Streptophyta</taxon>
        <taxon>Embryophyta</taxon>
        <taxon>Tracheophyta</taxon>
        <taxon>Spermatophyta</taxon>
        <taxon>Magnoliopsida</taxon>
        <taxon>eudicotyledons</taxon>
        <taxon>Gunneridae</taxon>
        <taxon>Pentapetalae</taxon>
        <taxon>rosids</taxon>
        <taxon>fabids</taxon>
        <taxon>Rosales</taxon>
        <taxon>Rosaceae</taxon>
        <taxon>Rosoideae</taxon>
        <taxon>Rosoideae incertae sedis</taxon>
        <taxon>Rubus</taxon>
    </lineage>
</organism>
<dbReference type="GO" id="GO:0005634">
    <property type="term" value="C:nucleus"/>
    <property type="evidence" value="ECO:0007669"/>
    <property type="project" value="UniProtKB-SubCell"/>
</dbReference>
<comment type="caution">
    <text evidence="11">The sequence shown here is derived from an EMBL/GenBank/DDBJ whole genome shotgun (WGS) entry which is preliminary data.</text>
</comment>
<gene>
    <name evidence="11" type="ORF">M0R45_030143</name>
</gene>
<dbReference type="InterPro" id="IPR052426">
    <property type="entry name" value="Plant_dev_regulator"/>
</dbReference>
<evidence type="ECO:0000313" key="11">
    <source>
        <dbReference type="EMBL" id="KAK9921640.1"/>
    </source>
</evidence>
<evidence type="ECO:0000256" key="3">
    <source>
        <dbReference type="ARBA" id="ARBA00022771"/>
    </source>
</evidence>
<keyword evidence="2" id="KW-0479">Metal-binding</keyword>
<evidence type="ECO:0000256" key="2">
    <source>
        <dbReference type="ARBA" id="ARBA00022723"/>
    </source>
</evidence>
<evidence type="ECO:0000313" key="12">
    <source>
        <dbReference type="Proteomes" id="UP001457282"/>
    </source>
</evidence>
<feature type="region of interest" description="Disordered" evidence="9">
    <location>
        <begin position="60"/>
        <end position="156"/>
    </location>
</feature>
<keyword evidence="4" id="KW-0862">Zinc</keyword>
<feature type="compositionally biased region" description="Basic and acidic residues" evidence="9">
    <location>
        <begin position="144"/>
        <end position="156"/>
    </location>
</feature>
<sequence length="156" mass="17266">MAPSSEANSVNSTATSIPGEVYRCCHCEKTFRNGQALGGHQNAHRGVHRKVMRRIADAMGSLRKPQQLAAGPSSFQSGEVNQVVHLKRMSEPKKPQDGKPRDFLEEWRDKAAADSDSEGTVSESLVPKRPHYKRKGEDVNAPQKKHDLDLELKLGL</sequence>
<dbReference type="AlphaFoldDB" id="A0AAW1WC96"/>
<dbReference type="EMBL" id="JBEDUW010000006">
    <property type="protein sequence ID" value="KAK9921640.1"/>
    <property type="molecule type" value="Genomic_DNA"/>
</dbReference>
<evidence type="ECO:0000256" key="8">
    <source>
        <dbReference type="PROSITE-ProRule" id="PRU00042"/>
    </source>
</evidence>
<evidence type="ECO:0000256" key="9">
    <source>
        <dbReference type="SAM" id="MobiDB-lite"/>
    </source>
</evidence>
<dbReference type="GO" id="GO:0008270">
    <property type="term" value="F:zinc ion binding"/>
    <property type="evidence" value="ECO:0007669"/>
    <property type="project" value="UniProtKB-KW"/>
</dbReference>
<proteinExistence type="predicted"/>
<dbReference type="PROSITE" id="PS00028">
    <property type="entry name" value="ZINC_FINGER_C2H2_1"/>
    <property type="match status" value="1"/>
</dbReference>
<feature type="domain" description="C2H2-type" evidence="10">
    <location>
        <begin position="22"/>
        <end position="49"/>
    </location>
</feature>
<dbReference type="Proteomes" id="UP001457282">
    <property type="component" value="Unassembled WGS sequence"/>
</dbReference>